<protein>
    <submittedName>
        <fullName evidence="2">Uncharacterized protein</fullName>
    </submittedName>
</protein>
<dbReference type="PANTHER" id="PTHR34410:SF2">
    <property type="entry name" value="RRNA INTRON-ENCODED HOMING ENDONUCLEASE"/>
    <property type="match status" value="1"/>
</dbReference>
<dbReference type="Proteomes" id="UP000828251">
    <property type="component" value="Unassembled WGS sequence"/>
</dbReference>
<feature type="compositionally biased region" description="Polar residues" evidence="1">
    <location>
        <begin position="207"/>
        <end position="216"/>
    </location>
</feature>
<accession>A0A9D3ZKW3</accession>
<dbReference type="EMBL" id="JAIQCV010000011">
    <property type="protein sequence ID" value="KAH1046636.1"/>
    <property type="molecule type" value="Genomic_DNA"/>
</dbReference>
<dbReference type="PANTHER" id="PTHR34410">
    <property type="entry name" value="INTRON-ENCODED HOMING ENDONUCLEASE, PUTATIVE-RELATED"/>
    <property type="match status" value="1"/>
</dbReference>
<evidence type="ECO:0000313" key="2">
    <source>
        <dbReference type="EMBL" id="KAH1046636.1"/>
    </source>
</evidence>
<feature type="compositionally biased region" description="Basic and acidic residues" evidence="1">
    <location>
        <begin position="189"/>
        <end position="200"/>
    </location>
</feature>
<proteinExistence type="predicted"/>
<organism evidence="2 3">
    <name type="scientific">Gossypium stocksii</name>
    <dbReference type="NCBI Taxonomy" id="47602"/>
    <lineage>
        <taxon>Eukaryota</taxon>
        <taxon>Viridiplantae</taxon>
        <taxon>Streptophyta</taxon>
        <taxon>Embryophyta</taxon>
        <taxon>Tracheophyta</taxon>
        <taxon>Spermatophyta</taxon>
        <taxon>Magnoliopsida</taxon>
        <taxon>eudicotyledons</taxon>
        <taxon>Gunneridae</taxon>
        <taxon>Pentapetalae</taxon>
        <taxon>rosids</taxon>
        <taxon>malvids</taxon>
        <taxon>Malvales</taxon>
        <taxon>Malvaceae</taxon>
        <taxon>Malvoideae</taxon>
        <taxon>Gossypium</taxon>
    </lineage>
</organism>
<feature type="region of interest" description="Disordered" evidence="1">
    <location>
        <begin position="171"/>
        <end position="219"/>
    </location>
</feature>
<evidence type="ECO:0000256" key="1">
    <source>
        <dbReference type="SAM" id="MobiDB-lite"/>
    </source>
</evidence>
<name>A0A9D3ZKW3_9ROSI</name>
<feature type="non-terminal residue" evidence="2">
    <location>
        <position position="1"/>
    </location>
</feature>
<gene>
    <name evidence="2" type="ORF">J1N35_037420</name>
</gene>
<evidence type="ECO:0000313" key="3">
    <source>
        <dbReference type="Proteomes" id="UP000828251"/>
    </source>
</evidence>
<feature type="compositionally biased region" description="Polar residues" evidence="1">
    <location>
        <begin position="174"/>
        <end position="184"/>
    </location>
</feature>
<keyword evidence="3" id="KW-1185">Reference proteome</keyword>
<comment type="caution">
    <text evidence="2">The sequence shown here is derived from an EMBL/GenBank/DDBJ whole genome shotgun (WGS) entry which is preliminary data.</text>
</comment>
<reference evidence="2 3" key="1">
    <citation type="journal article" date="2021" name="Plant Biotechnol. J.">
        <title>Multi-omics assisted identification of the key and species-specific regulatory components of drought-tolerant mechanisms in Gossypium stocksii.</title>
        <authorList>
            <person name="Yu D."/>
            <person name="Ke L."/>
            <person name="Zhang D."/>
            <person name="Wu Y."/>
            <person name="Sun Y."/>
            <person name="Mei J."/>
            <person name="Sun J."/>
            <person name="Sun Y."/>
        </authorList>
    </citation>
    <scope>NUCLEOTIDE SEQUENCE [LARGE SCALE GENOMIC DNA]</scope>
    <source>
        <strain evidence="3">cv. E1</strain>
        <tissue evidence="2">Leaf</tissue>
    </source>
</reference>
<feature type="non-terminal residue" evidence="2">
    <location>
        <position position="238"/>
    </location>
</feature>
<sequence>RTTAKAFAKDVFIDQERKLGARRRSVTFLVPTINDADQESADVAFRTLPVPYEKSKSLGSGGSIVASGRCKTWGASPIGATVGADLGGSSKYSSENFEGRREKRFHVNVTCTWGPREELFFLFNGLSTLEPAQPEVGSSSQKSTACCVVSGAPPAALKNLEDRVLSAPGRTYNRIRSPSCSHGESGSLRADRGTDWERLPRGASPGDEQSTQNSALNVKVKKFNEARVNSGSNYDSLK</sequence>
<dbReference type="AlphaFoldDB" id="A0A9D3ZKW3"/>
<dbReference type="OrthoDB" id="1682477at2759"/>